<name>A0A1M5TUQ5_9FIRM</name>
<reference evidence="2" key="1">
    <citation type="submission" date="2016-11" db="EMBL/GenBank/DDBJ databases">
        <authorList>
            <person name="Varghese N."/>
            <person name="Submissions S."/>
        </authorList>
    </citation>
    <scope>NUCLEOTIDE SEQUENCE [LARGE SCALE GENOMIC DNA]</scope>
    <source>
        <strain evidence="2">DSM 13643</strain>
    </source>
</reference>
<organism evidence="1 2">
    <name type="scientific">Caloranaerobacter azorensis DSM 13643</name>
    <dbReference type="NCBI Taxonomy" id="1121264"/>
    <lineage>
        <taxon>Bacteria</taxon>
        <taxon>Bacillati</taxon>
        <taxon>Bacillota</taxon>
        <taxon>Tissierellia</taxon>
        <taxon>Tissierellales</taxon>
        <taxon>Thermohalobacteraceae</taxon>
        <taxon>Caloranaerobacter</taxon>
    </lineage>
</organism>
<evidence type="ECO:0000313" key="1">
    <source>
        <dbReference type="EMBL" id="SHH54454.1"/>
    </source>
</evidence>
<keyword evidence="2" id="KW-1185">Reference proteome</keyword>
<dbReference type="Proteomes" id="UP000183967">
    <property type="component" value="Unassembled WGS sequence"/>
</dbReference>
<proteinExistence type="predicted"/>
<accession>A0A1M5TUQ5</accession>
<evidence type="ECO:0000313" key="2">
    <source>
        <dbReference type="Proteomes" id="UP000183967"/>
    </source>
</evidence>
<dbReference type="EMBL" id="FQXO01000025">
    <property type="protein sequence ID" value="SHH54454.1"/>
    <property type="molecule type" value="Genomic_DNA"/>
</dbReference>
<gene>
    <name evidence="1" type="ORF">SAMN02745135_01145</name>
</gene>
<sequence>MLVRIVNTKYNDSVIIEAETIEEIRRIAREEVEKRGWDIQDMYSEEVVS</sequence>
<protein>
    <submittedName>
        <fullName evidence="1">Uncharacterized protein</fullName>
    </submittedName>
</protein>
<dbReference type="AlphaFoldDB" id="A0A1M5TUQ5"/>